<dbReference type="GO" id="GO:0004659">
    <property type="term" value="F:prenyltransferase activity"/>
    <property type="evidence" value="ECO:0007669"/>
    <property type="project" value="InterPro"/>
</dbReference>
<evidence type="ECO:0000256" key="6">
    <source>
        <dbReference type="RuleBase" id="RU004466"/>
    </source>
</evidence>
<dbReference type="InterPro" id="IPR054985">
    <property type="entry name" value="HxpDPsynlarge"/>
</dbReference>
<comment type="cofactor">
    <cofactor evidence="1">
        <name>Mg(2+)</name>
        <dbReference type="ChEBI" id="CHEBI:18420"/>
    </cofactor>
</comment>
<comment type="caution">
    <text evidence="7">The sequence shown here is derived from an EMBL/GenBank/DDBJ whole genome shotgun (WGS) entry which is preliminary data.</text>
</comment>
<dbReference type="GO" id="GO:0046872">
    <property type="term" value="F:metal ion binding"/>
    <property type="evidence" value="ECO:0007669"/>
    <property type="project" value="UniProtKB-KW"/>
</dbReference>
<dbReference type="NCBIfam" id="NF045628">
    <property type="entry name" value="HxpDPsynlarge"/>
    <property type="match status" value="1"/>
</dbReference>
<keyword evidence="8" id="KW-1185">Reference proteome</keyword>
<reference evidence="7 8" key="1">
    <citation type="journal article" date="2018" name="Front. Microbiol.">
        <title>Description and Comparative Genomics of Macrococcus caseolyticus subsp. hominis subsp. nov., Macrococcus goetzii sp. nov., Macrococcus epidermidis sp. nov., and Macrococcus bohemicus sp. nov., Novel Macrococci From Human Clinical Material With Virulence Potential and Suspected Uptake of Foreign DNA by Natural Transformation.</title>
        <authorList>
            <person name="Maslanova I."/>
            <person name="Wertheimer Z."/>
            <person name="Sedlacek I."/>
            <person name="Svec P."/>
            <person name="Indrakova A."/>
            <person name="Kovarovic V."/>
            <person name="Schumann P."/>
            <person name="Sproer C."/>
            <person name="Kralova S."/>
            <person name="Sedo O."/>
            <person name="Kristofova L."/>
            <person name="Vrbovska V."/>
            <person name="Fuzik T."/>
            <person name="Petras P."/>
            <person name="Zdrahal Z."/>
            <person name="Ruzickova V."/>
            <person name="Doskar J."/>
            <person name="Pantucek R."/>
        </authorList>
    </citation>
    <scope>NUCLEOTIDE SEQUENCE [LARGE SCALE GENOMIC DNA]</scope>
    <source>
        <strain evidence="7 8">01/688</strain>
    </source>
</reference>
<dbReference type="EMBL" id="PZJH01000001">
    <property type="protein sequence ID" value="RAK46770.1"/>
    <property type="molecule type" value="Genomic_DNA"/>
</dbReference>
<protein>
    <submittedName>
        <fullName evidence="7">Heptaprenyl diphosphate synthase</fullName>
    </submittedName>
</protein>
<evidence type="ECO:0000313" key="8">
    <source>
        <dbReference type="Proteomes" id="UP000249808"/>
    </source>
</evidence>
<evidence type="ECO:0000256" key="4">
    <source>
        <dbReference type="ARBA" id="ARBA00022723"/>
    </source>
</evidence>
<dbReference type="AlphaFoldDB" id="A0A327ZWI4"/>
<organism evidence="7 8">
    <name type="scientific">Macrococcus epidermidis</name>
    <dbReference type="NCBI Taxonomy" id="1902580"/>
    <lineage>
        <taxon>Bacteria</taxon>
        <taxon>Bacillati</taxon>
        <taxon>Bacillota</taxon>
        <taxon>Bacilli</taxon>
        <taxon>Bacillales</taxon>
        <taxon>Staphylococcaceae</taxon>
        <taxon>Macrococcus</taxon>
    </lineage>
</organism>
<keyword evidence="4" id="KW-0479">Metal-binding</keyword>
<dbReference type="GO" id="GO:0008299">
    <property type="term" value="P:isoprenoid biosynthetic process"/>
    <property type="evidence" value="ECO:0007669"/>
    <property type="project" value="InterPro"/>
</dbReference>
<dbReference type="Gene3D" id="1.10.600.10">
    <property type="entry name" value="Farnesyl Diphosphate Synthase"/>
    <property type="match status" value="1"/>
</dbReference>
<name>A0A327ZWI4_9STAP</name>
<sequence length="326" mass="37697">MVAMSYKSYLKPHITRVEAHLNRVIHSNSNVIQQASMHTLQSGGKRVRPMFVLLTGLMGDDKYYENLLNTAVSLELIHMASLVHDDYIDNSDKRRGVMSVHTAFDKDIALRTGHFLLAKALTNISDINQTDFHKVFSQTILEVCFGEFDQMADRFQYPISFTQYLRRINRKTAILIEASCVLGAISTYVERSSLFHIRKFGHYIGMSYQIIDDMLDYTSDEITLGKPVASDIRNGHITYPLMAAINNKDNPERLKLEQIIINLENKQNEAIFEFIIINVRTYGIEATKRLSKQYAEKAKYHLNQLPDSEEKKHLLEIHEKMLYRVY</sequence>
<dbReference type="PROSITE" id="PS00444">
    <property type="entry name" value="POLYPRENYL_SYNTHASE_2"/>
    <property type="match status" value="1"/>
</dbReference>
<dbReference type="PANTHER" id="PTHR12001:SF69">
    <property type="entry name" value="ALL TRANS-POLYPRENYL-DIPHOSPHATE SYNTHASE PDSS1"/>
    <property type="match status" value="1"/>
</dbReference>
<dbReference type="Pfam" id="PF00348">
    <property type="entry name" value="polyprenyl_synt"/>
    <property type="match status" value="1"/>
</dbReference>
<evidence type="ECO:0000256" key="2">
    <source>
        <dbReference type="ARBA" id="ARBA00006706"/>
    </source>
</evidence>
<dbReference type="InterPro" id="IPR008949">
    <property type="entry name" value="Isoprenoid_synthase_dom_sf"/>
</dbReference>
<keyword evidence="5" id="KW-0460">Magnesium</keyword>
<evidence type="ECO:0000256" key="1">
    <source>
        <dbReference type="ARBA" id="ARBA00001946"/>
    </source>
</evidence>
<dbReference type="InterPro" id="IPR033749">
    <property type="entry name" value="Polyprenyl_synt_CS"/>
</dbReference>
<dbReference type="PANTHER" id="PTHR12001">
    <property type="entry name" value="GERANYLGERANYL PYROPHOSPHATE SYNTHASE"/>
    <property type="match status" value="1"/>
</dbReference>
<keyword evidence="3 6" id="KW-0808">Transferase</keyword>
<dbReference type="InterPro" id="IPR000092">
    <property type="entry name" value="Polyprenyl_synt"/>
</dbReference>
<dbReference type="CDD" id="cd00685">
    <property type="entry name" value="Trans_IPPS_HT"/>
    <property type="match status" value="1"/>
</dbReference>
<accession>A0A327ZWI4</accession>
<dbReference type="SUPFAM" id="SSF48576">
    <property type="entry name" value="Terpenoid synthases"/>
    <property type="match status" value="1"/>
</dbReference>
<evidence type="ECO:0000256" key="5">
    <source>
        <dbReference type="ARBA" id="ARBA00022842"/>
    </source>
</evidence>
<dbReference type="Proteomes" id="UP000249808">
    <property type="component" value="Unassembled WGS sequence"/>
</dbReference>
<proteinExistence type="inferred from homology"/>
<comment type="similarity">
    <text evidence="2 6">Belongs to the FPP/GGPP synthase family.</text>
</comment>
<evidence type="ECO:0000256" key="3">
    <source>
        <dbReference type="ARBA" id="ARBA00022679"/>
    </source>
</evidence>
<gene>
    <name evidence="7" type="ORF">BHU61_04740</name>
</gene>
<dbReference type="SFLD" id="SFLDS00005">
    <property type="entry name" value="Isoprenoid_Synthase_Type_I"/>
    <property type="match status" value="1"/>
</dbReference>
<evidence type="ECO:0000313" key="7">
    <source>
        <dbReference type="EMBL" id="RAK46770.1"/>
    </source>
</evidence>
<dbReference type="PROSITE" id="PS00723">
    <property type="entry name" value="POLYPRENYL_SYNTHASE_1"/>
    <property type="match status" value="1"/>
</dbReference>